<dbReference type="OrthoDB" id="1098026at2"/>
<name>A0A4R6Q8S2_9FLAO</name>
<dbReference type="Gene3D" id="1.10.260.40">
    <property type="entry name" value="lambda repressor-like DNA-binding domains"/>
    <property type="match status" value="1"/>
</dbReference>
<dbReference type="InterPro" id="IPR010982">
    <property type="entry name" value="Lambda_DNA-bd_dom_sf"/>
</dbReference>
<dbReference type="Pfam" id="PF08667">
    <property type="entry name" value="BetR"/>
    <property type="match status" value="1"/>
</dbReference>
<evidence type="ECO:0000259" key="1">
    <source>
        <dbReference type="Pfam" id="PF08667"/>
    </source>
</evidence>
<proteinExistence type="predicted"/>
<evidence type="ECO:0000313" key="2">
    <source>
        <dbReference type="EMBL" id="TDP58246.1"/>
    </source>
</evidence>
<reference evidence="2 3" key="1">
    <citation type="submission" date="2019-03" db="EMBL/GenBank/DDBJ databases">
        <title>Genomic Encyclopedia of Archaeal and Bacterial Type Strains, Phase II (KMG-II): from individual species to whole genera.</title>
        <authorList>
            <person name="Goeker M."/>
        </authorList>
    </citation>
    <scope>NUCLEOTIDE SEQUENCE [LARGE SCALE GENOMIC DNA]</scope>
    <source>
        <strain evidence="2 3">DSM 25687</strain>
    </source>
</reference>
<dbReference type="EMBL" id="SNXR01000015">
    <property type="protein sequence ID" value="TDP58246.1"/>
    <property type="molecule type" value="Genomic_DNA"/>
</dbReference>
<dbReference type="GO" id="GO:0003677">
    <property type="term" value="F:DNA binding"/>
    <property type="evidence" value="ECO:0007669"/>
    <property type="project" value="InterPro"/>
</dbReference>
<keyword evidence="3" id="KW-1185">Reference proteome</keyword>
<evidence type="ECO:0000313" key="3">
    <source>
        <dbReference type="Proteomes" id="UP000295260"/>
    </source>
</evidence>
<protein>
    <submittedName>
        <fullName evidence="2">BetR domain-containing protein</fullName>
    </submittedName>
</protein>
<dbReference type="Proteomes" id="UP000295260">
    <property type="component" value="Unassembled WGS sequence"/>
</dbReference>
<dbReference type="AlphaFoldDB" id="A0A4R6Q8S2"/>
<comment type="caution">
    <text evidence="2">The sequence shown here is derived from an EMBL/GenBank/DDBJ whole genome shotgun (WGS) entry which is preliminary data.</text>
</comment>
<organism evidence="2 3">
    <name type="scientific">Flavobacterium dankookense</name>
    <dbReference type="NCBI Taxonomy" id="706186"/>
    <lineage>
        <taxon>Bacteria</taxon>
        <taxon>Pseudomonadati</taxon>
        <taxon>Bacteroidota</taxon>
        <taxon>Flavobacteriia</taxon>
        <taxon>Flavobacteriales</taxon>
        <taxon>Flavobacteriaceae</taxon>
        <taxon>Flavobacterium</taxon>
    </lineage>
</organism>
<feature type="domain" description="Transcription regulator BetR N-terminal" evidence="1">
    <location>
        <begin position="4"/>
        <end position="74"/>
    </location>
</feature>
<gene>
    <name evidence="2" type="ORF">BC748_2281</name>
</gene>
<accession>A0A4R6Q8S2</accession>
<dbReference type="RefSeq" id="WP_133533520.1">
    <property type="nucleotide sequence ID" value="NZ_SNXR01000015.1"/>
</dbReference>
<dbReference type="InterPro" id="IPR013975">
    <property type="entry name" value="Tscrpt_reg_BetR_N"/>
</dbReference>
<sequence>MSNQELLLKEIRKLLSTSTSLNDEIANILNCSYDAAHRRVSGKSKFSIDETLLLANHFNISLDKLFLKNDKVIVEKTIEIKSLKDMLSYFKKSAERIEQLTITGKPTLYYSAKDIPLFYFMDNTIISKFKAYVWLTLLNSEQINVSFENFVVDDSFMEHTQKLKKIYEKAIVKEVWNDTTINSSLQQILYFYESGLLSFKSATALYLDLKRILKLIKDKSNQPNSNFSIYYNELILLNNNMLIETNEKLTMFIPYTLLGYFIIDNKESCHNVHAFFNQQIINSKPLNQSGIKDQNLFFNRANRKIEYYLEQLNNQVDLLF</sequence>